<protein>
    <submittedName>
        <fullName evidence="2">(spotted green pufferfish) hypothetical protein</fullName>
    </submittedName>
</protein>
<gene>
    <name evidence="2" type="ORF">GSTENG00012613001</name>
</gene>
<reference evidence="2" key="1">
    <citation type="journal article" date="2004" name="Nature">
        <title>Genome duplication in the teleost fish Tetraodon nigroviridis reveals the early vertebrate proto-karyotype.</title>
        <authorList>
            <person name="Jaillon O."/>
            <person name="Aury J.-M."/>
            <person name="Brunet F."/>
            <person name="Petit J.-L."/>
            <person name="Stange-Thomann N."/>
            <person name="Mauceli E."/>
            <person name="Bouneau L."/>
            <person name="Fischer C."/>
            <person name="Ozouf-Costaz C."/>
            <person name="Bernot A."/>
            <person name="Nicaud S."/>
            <person name="Jaffe D."/>
            <person name="Fisher S."/>
            <person name="Lutfalla G."/>
            <person name="Dossat C."/>
            <person name="Segurens B."/>
            <person name="Dasilva C."/>
            <person name="Salanoubat M."/>
            <person name="Levy M."/>
            <person name="Boudet N."/>
            <person name="Castellano S."/>
            <person name="Anthouard V."/>
            <person name="Jubin C."/>
            <person name="Castelli V."/>
            <person name="Katinka M."/>
            <person name="Vacherie B."/>
            <person name="Biemont C."/>
            <person name="Skalli Z."/>
            <person name="Cattolico L."/>
            <person name="Poulain J."/>
            <person name="De Berardinis V."/>
            <person name="Cruaud C."/>
            <person name="Duprat S."/>
            <person name="Brottier P."/>
            <person name="Coutanceau J.-P."/>
            <person name="Gouzy J."/>
            <person name="Parra G."/>
            <person name="Lardier G."/>
            <person name="Chapple C."/>
            <person name="McKernan K.J."/>
            <person name="McEwan P."/>
            <person name="Bosak S."/>
            <person name="Kellis M."/>
            <person name="Volff J.-N."/>
            <person name="Guigo R."/>
            <person name="Zody M.C."/>
            <person name="Mesirov J."/>
            <person name="Lindblad-Toh K."/>
            <person name="Birren B."/>
            <person name="Nusbaum C."/>
            <person name="Kahn D."/>
            <person name="Robinson-Rechavi M."/>
            <person name="Laudet V."/>
            <person name="Schachter V."/>
            <person name="Quetier F."/>
            <person name="Saurin W."/>
            <person name="Scarpelli C."/>
            <person name="Wincker P."/>
            <person name="Lander E.S."/>
            <person name="Weissenbach J."/>
            <person name="Roest Crollius H."/>
        </authorList>
    </citation>
    <scope>NUCLEOTIDE SEQUENCE [LARGE SCALE GENOMIC DNA]</scope>
</reference>
<comment type="caution">
    <text evidence="2">The sequence shown here is derived from an EMBL/GenBank/DDBJ whole genome shotgun (WGS) entry which is preliminary data.</text>
</comment>
<evidence type="ECO:0000256" key="1">
    <source>
        <dbReference type="SAM" id="MobiDB-lite"/>
    </source>
</evidence>
<accession>Q4SU58</accession>
<dbReference type="KEGG" id="tng:GSTEN00012613G001"/>
<reference evidence="2" key="2">
    <citation type="submission" date="2004-02" db="EMBL/GenBank/DDBJ databases">
        <authorList>
            <consortium name="Genoscope"/>
            <consortium name="Whitehead Institute Centre for Genome Research"/>
        </authorList>
    </citation>
    <scope>NUCLEOTIDE SEQUENCE</scope>
</reference>
<evidence type="ECO:0000313" key="2">
    <source>
        <dbReference type="EMBL" id="CAF95824.1"/>
    </source>
</evidence>
<name>Q4SU58_TETNG</name>
<proteinExistence type="predicted"/>
<dbReference type="AlphaFoldDB" id="Q4SU58"/>
<sequence length="96" mass="10625">MDFNNLLQKAATDQLQQKAVEAAEGIIKKAMGGDEDKEDKEDGDKKGSGFDVGDIIQNVTRRQRRQRRSAGEGHFTFQIRSSEADWPLIPAPDPGP</sequence>
<organism evidence="2">
    <name type="scientific">Tetraodon nigroviridis</name>
    <name type="common">Spotted green pufferfish</name>
    <name type="synonym">Chelonodon nigroviridis</name>
    <dbReference type="NCBI Taxonomy" id="99883"/>
    <lineage>
        <taxon>Eukaryota</taxon>
        <taxon>Metazoa</taxon>
        <taxon>Chordata</taxon>
        <taxon>Craniata</taxon>
        <taxon>Vertebrata</taxon>
        <taxon>Euteleostomi</taxon>
        <taxon>Actinopterygii</taxon>
        <taxon>Neopterygii</taxon>
        <taxon>Teleostei</taxon>
        <taxon>Neoteleostei</taxon>
        <taxon>Acanthomorphata</taxon>
        <taxon>Eupercaria</taxon>
        <taxon>Tetraodontiformes</taxon>
        <taxon>Tetradontoidea</taxon>
        <taxon>Tetraodontidae</taxon>
        <taxon>Tetraodon</taxon>
    </lineage>
</organism>
<dbReference type="EMBL" id="CAAE01014011">
    <property type="protein sequence ID" value="CAF95824.1"/>
    <property type="molecule type" value="Genomic_DNA"/>
</dbReference>
<feature type="region of interest" description="Disordered" evidence="1">
    <location>
        <begin position="29"/>
        <end position="96"/>
    </location>
</feature>